<keyword evidence="2" id="KW-1185">Reference proteome</keyword>
<organism evidence="1 2">
    <name type="scientific">Xylocopilactobacillus apis</name>
    <dbReference type="NCBI Taxonomy" id="2932183"/>
    <lineage>
        <taxon>Bacteria</taxon>
        <taxon>Bacillati</taxon>
        <taxon>Bacillota</taxon>
        <taxon>Bacilli</taxon>
        <taxon>Lactobacillales</taxon>
        <taxon>Lactobacillaceae</taxon>
        <taxon>Xylocopilactobacillus</taxon>
    </lineage>
</organism>
<dbReference type="RefSeq" id="WP_317695411.1">
    <property type="nucleotide sequence ID" value="NZ_AP026801.1"/>
</dbReference>
<sequence>MSIKGKSGQLISYDSEYLIDLLENEVRKGLKWAIGYYDWADGVKIYKDFDYTINPDPGKGKKYYGQDQLASKDLLSYLIKQNKKDI</sequence>
<proteinExistence type="predicted"/>
<gene>
    <name evidence="1" type="ORF">KIMC2_14230</name>
</gene>
<dbReference type="AlphaFoldDB" id="A0AAU9D2Y4"/>
<dbReference type="Proteomes" id="UP001321804">
    <property type="component" value="Chromosome"/>
</dbReference>
<evidence type="ECO:0000313" key="1">
    <source>
        <dbReference type="EMBL" id="BDR56861.1"/>
    </source>
</evidence>
<accession>A0AAU9D2Y4</accession>
<protein>
    <submittedName>
        <fullName evidence="1">Uncharacterized protein</fullName>
    </submittedName>
</protein>
<dbReference type="KEGG" id="xak:KIMC2_14230"/>
<name>A0AAU9D2Y4_9LACO</name>
<evidence type="ECO:0000313" key="2">
    <source>
        <dbReference type="Proteomes" id="UP001321804"/>
    </source>
</evidence>
<dbReference type="EMBL" id="AP026801">
    <property type="protein sequence ID" value="BDR56861.1"/>
    <property type="molecule type" value="Genomic_DNA"/>
</dbReference>
<reference evidence="1 2" key="1">
    <citation type="journal article" date="2023" name="Microbiol. Spectr.">
        <title>Symbiosis of Carpenter Bees with Uncharacterized Lactic Acid Bacteria Showing NAD Auxotrophy.</title>
        <authorList>
            <person name="Kawasaki S."/>
            <person name="Ozawa K."/>
            <person name="Mori T."/>
            <person name="Yamamoto A."/>
            <person name="Ito M."/>
            <person name="Ohkuma M."/>
            <person name="Sakamoto M."/>
            <person name="Matsutani M."/>
        </authorList>
    </citation>
    <scope>NUCLEOTIDE SEQUENCE [LARGE SCALE GENOMIC DNA]</scope>
    <source>
        <strain evidence="1 2">KimC2</strain>
    </source>
</reference>